<dbReference type="OrthoDB" id="2133518at2759"/>
<protein>
    <submittedName>
        <fullName evidence="2">Uncharacterized protein</fullName>
    </submittedName>
</protein>
<reference evidence="2 3" key="1">
    <citation type="submission" date="2009-08" db="EMBL/GenBank/DDBJ databases">
        <title>The Genome Sequence of Spizellomyces punctatus strain DAOM BR117.</title>
        <authorList>
            <consortium name="The Broad Institute Genome Sequencing Platform"/>
            <person name="Russ C."/>
            <person name="Cuomo C."/>
            <person name="Shea T."/>
            <person name="Young S.K."/>
            <person name="Zeng Q."/>
            <person name="Koehrsen M."/>
            <person name="Haas B."/>
            <person name="Borodovsky M."/>
            <person name="Guigo R."/>
            <person name="Alvarado L."/>
            <person name="Berlin A."/>
            <person name="Bochicchio J."/>
            <person name="Borenstein D."/>
            <person name="Chapman S."/>
            <person name="Chen Z."/>
            <person name="Engels R."/>
            <person name="Freedman E."/>
            <person name="Gellesch M."/>
            <person name="Goldberg J."/>
            <person name="Griggs A."/>
            <person name="Gujja S."/>
            <person name="Heiman D."/>
            <person name="Hepburn T."/>
            <person name="Howarth C."/>
            <person name="Jen D."/>
            <person name="Larson L."/>
            <person name="Lewis B."/>
            <person name="Mehta T."/>
            <person name="Park D."/>
            <person name="Pearson M."/>
            <person name="Roberts A."/>
            <person name="Saif S."/>
            <person name="Shenoy N."/>
            <person name="Sisk P."/>
            <person name="Stolte C."/>
            <person name="Sykes S."/>
            <person name="Thomson T."/>
            <person name="Walk T."/>
            <person name="White J."/>
            <person name="Yandava C."/>
            <person name="Burger G."/>
            <person name="Gray M.W."/>
            <person name="Holland P.W.H."/>
            <person name="King N."/>
            <person name="Lang F.B.F."/>
            <person name="Roger A.J."/>
            <person name="Ruiz-Trillo I."/>
            <person name="Lander E."/>
            <person name="Nusbaum C."/>
        </authorList>
    </citation>
    <scope>NUCLEOTIDE SEQUENCE [LARGE SCALE GENOMIC DNA]</scope>
    <source>
        <strain evidence="2 3">DAOM BR117</strain>
    </source>
</reference>
<dbReference type="Proteomes" id="UP000053201">
    <property type="component" value="Unassembled WGS sequence"/>
</dbReference>
<accession>A0A0L0HLT2</accession>
<dbReference type="AlphaFoldDB" id="A0A0L0HLT2"/>
<organism evidence="2 3">
    <name type="scientific">Spizellomyces punctatus (strain DAOM BR117)</name>
    <dbReference type="NCBI Taxonomy" id="645134"/>
    <lineage>
        <taxon>Eukaryota</taxon>
        <taxon>Fungi</taxon>
        <taxon>Fungi incertae sedis</taxon>
        <taxon>Chytridiomycota</taxon>
        <taxon>Chytridiomycota incertae sedis</taxon>
        <taxon>Chytridiomycetes</taxon>
        <taxon>Spizellomycetales</taxon>
        <taxon>Spizellomycetaceae</taxon>
        <taxon>Spizellomyces</taxon>
    </lineage>
</organism>
<feature type="compositionally biased region" description="Polar residues" evidence="1">
    <location>
        <begin position="100"/>
        <end position="125"/>
    </location>
</feature>
<dbReference type="RefSeq" id="XP_016610062.1">
    <property type="nucleotide sequence ID" value="XM_016750812.1"/>
</dbReference>
<sequence>MPSERIYLKSRQAREANAFNDPILSSTTKASYKPLDVKTLAKEERQEYQKNKGRARVAGEWWGQQIEKDATKTNYHDSYKQHNYAEWLKSVATLPVAGNKSGTGNATKNSATEKVQTPAPSEQTDPLSVWFQHRVKKPVKEDPGKAFDILTGTPLNSIASDRRANRISFDKINAKQARDRNYDIISNQIYVPVQLDEESAA</sequence>
<evidence type="ECO:0000313" key="2">
    <source>
        <dbReference type="EMBL" id="KND02023.1"/>
    </source>
</evidence>
<name>A0A0L0HLT2_SPIPD</name>
<keyword evidence="3" id="KW-1185">Reference proteome</keyword>
<dbReference type="InParanoid" id="A0A0L0HLT2"/>
<gene>
    <name evidence="2" type="ORF">SPPG_02527</name>
</gene>
<evidence type="ECO:0000256" key="1">
    <source>
        <dbReference type="SAM" id="MobiDB-lite"/>
    </source>
</evidence>
<dbReference type="EMBL" id="KQ257453">
    <property type="protein sequence ID" value="KND02023.1"/>
    <property type="molecule type" value="Genomic_DNA"/>
</dbReference>
<evidence type="ECO:0000313" key="3">
    <source>
        <dbReference type="Proteomes" id="UP000053201"/>
    </source>
</evidence>
<proteinExistence type="predicted"/>
<dbReference type="VEuPathDB" id="FungiDB:SPPG_02527"/>
<feature type="region of interest" description="Disordered" evidence="1">
    <location>
        <begin position="99"/>
        <end position="125"/>
    </location>
</feature>
<dbReference type="GeneID" id="27686106"/>